<dbReference type="PROSITE" id="PS51747">
    <property type="entry name" value="CYT_DCMP_DEAMINASES_2"/>
    <property type="match status" value="1"/>
</dbReference>
<dbReference type="GO" id="GO:0008270">
    <property type="term" value="F:zinc ion binding"/>
    <property type="evidence" value="ECO:0007669"/>
    <property type="project" value="InterPro"/>
</dbReference>
<reference evidence="6" key="1">
    <citation type="journal article" date="2012" name="Science">
        <title>The Paleozoic origin of enzymatic lignin decomposition reconstructed from 31 fungal genomes.</title>
        <authorList>
            <person name="Floudas D."/>
            <person name="Binder M."/>
            <person name="Riley R."/>
            <person name="Barry K."/>
            <person name="Blanchette R.A."/>
            <person name="Henrissat B."/>
            <person name="Martinez A.T."/>
            <person name="Otillar R."/>
            <person name="Spatafora J.W."/>
            <person name="Yadav J.S."/>
            <person name="Aerts A."/>
            <person name="Benoit I."/>
            <person name="Boyd A."/>
            <person name="Carlson A."/>
            <person name="Copeland A."/>
            <person name="Coutinho P.M."/>
            <person name="de Vries R.P."/>
            <person name="Ferreira P."/>
            <person name="Findley K."/>
            <person name="Foster B."/>
            <person name="Gaskell J."/>
            <person name="Glotzer D."/>
            <person name="Gorecki P."/>
            <person name="Heitman J."/>
            <person name="Hesse C."/>
            <person name="Hori C."/>
            <person name="Igarashi K."/>
            <person name="Jurgens J.A."/>
            <person name="Kallen N."/>
            <person name="Kersten P."/>
            <person name="Kohler A."/>
            <person name="Kuees U."/>
            <person name="Kumar T.K.A."/>
            <person name="Kuo A."/>
            <person name="LaButti K."/>
            <person name="Larrondo L.F."/>
            <person name="Lindquist E."/>
            <person name="Ling A."/>
            <person name="Lombard V."/>
            <person name="Lucas S."/>
            <person name="Lundell T."/>
            <person name="Martin R."/>
            <person name="McLaughlin D.J."/>
            <person name="Morgenstern I."/>
            <person name="Morin E."/>
            <person name="Murat C."/>
            <person name="Nagy L.G."/>
            <person name="Nolan M."/>
            <person name="Ohm R.A."/>
            <person name="Patyshakuliyeva A."/>
            <person name="Rokas A."/>
            <person name="Ruiz-Duenas F.J."/>
            <person name="Sabat G."/>
            <person name="Salamov A."/>
            <person name="Samejima M."/>
            <person name="Schmutz J."/>
            <person name="Slot J.C."/>
            <person name="St John F."/>
            <person name="Stenlid J."/>
            <person name="Sun H."/>
            <person name="Sun S."/>
            <person name="Syed K."/>
            <person name="Tsang A."/>
            <person name="Wiebenga A."/>
            <person name="Young D."/>
            <person name="Pisabarro A."/>
            <person name="Eastwood D.C."/>
            <person name="Martin F."/>
            <person name="Cullen D."/>
            <person name="Grigoriev I.V."/>
            <person name="Hibbett D.S."/>
        </authorList>
    </citation>
    <scope>NUCLEOTIDE SEQUENCE [LARGE SCALE GENOMIC DNA]</scope>
    <source>
        <strain evidence="6">RWD-64-598 SS2</strain>
    </source>
</reference>
<dbReference type="GeneID" id="19203521"/>
<evidence type="ECO:0000256" key="2">
    <source>
        <dbReference type="ARBA" id="ARBA00022801"/>
    </source>
</evidence>
<dbReference type="RefSeq" id="XP_007771052.1">
    <property type="nucleotide sequence ID" value="XM_007772862.1"/>
</dbReference>
<feature type="domain" description="CMP/dCMP-type deaminase" evidence="4">
    <location>
        <begin position="7"/>
        <end position="125"/>
    </location>
</feature>
<dbReference type="GO" id="GO:0005634">
    <property type="term" value="C:nucleus"/>
    <property type="evidence" value="ECO:0007669"/>
    <property type="project" value="TreeGrafter"/>
</dbReference>
<dbReference type="Proteomes" id="UP000053558">
    <property type="component" value="Unassembled WGS sequence"/>
</dbReference>
<dbReference type="InterPro" id="IPR002125">
    <property type="entry name" value="CMP_dCMP_dom"/>
</dbReference>
<dbReference type="CDD" id="cd01285">
    <property type="entry name" value="nucleoside_deaminase"/>
    <property type="match status" value="1"/>
</dbReference>
<comment type="caution">
    <text evidence="5">The sequence shown here is derived from an EMBL/GenBank/DDBJ whole genome shotgun (WGS) entry which is preliminary data.</text>
</comment>
<dbReference type="GO" id="GO:0005737">
    <property type="term" value="C:cytoplasm"/>
    <property type="evidence" value="ECO:0007669"/>
    <property type="project" value="TreeGrafter"/>
</dbReference>
<name>A0A5M3MKR3_CONPW</name>
<keyword evidence="2" id="KW-0378">Hydrolase</keyword>
<dbReference type="Gene3D" id="3.40.140.10">
    <property type="entry name" value="Cytidine Deaminase, domain 2"/>
    <property type="match status" value="1"/>
</dbReference>
<protein>
    <submittedName>
        <fullName evidence="5">Cytidine deaminase-like protein</fullName>
    </submittedName>
</protein>
<dbReference type="GO" id="GO:0052717">
    <property type="term" value="F:tRNA-specific adenosine-34 deaminase activity"/>
    <property type="evidence" value="ECO:0007669"/>
    <property type="project" value="UniProtKB-EC"/>
</dbReference>
<keyword evidence="6" id="KW-1185">Reference proteome</keyword>
<dbReference type="PANTHER" id="PTHR11079">
    <property type="entry name" value="CYTOSINE DEAMINASE FAMILY MEMBER"/>
    <property type="match status" value="1"/>
</dbReference>
<dbReference type="AlphaFoldDB" id="A0A5M3MKR3"/>
<dbReference type="KEGG" id="cput:CONPUDRAFT_156090"/>
<keyword evidence="3" id="KW-0862">Zinc</keyword>
<dbReference type="OrthoDB" id="1701769at2759"/>
<evidence type="ECO:0000259" key="4">
    <source>
        <dbReference type="PROSITE" id="PS51747"/>
    </source>
</evidence>
<dbReference type="PROSITE" id="PS00903">
    <property type="entry name" value="CYT_DCMP_DEAMINASES_1"/>
    <property type="match status" value="1"/>
</dbReference>
<evidence type="ECO:0000256" key="1">
    <source>
        <dbReference type="ARBA" id="ARBA00022723"/>
    </source>
</evidence>
<dbReference type="EMBL" id="JH711581">
    <property type="protein sequence ID" value="EIW79414.1"/>
    <property type="molecule type" value="Genomic_DNA"/>
</dbReference>
<dbReference type="Pfam" id="PF00383">
    <property type="entry name" value="dCMP_cyt_deam_1"/>
    <property type="match status" value="1"/>
</dbReference>
<proteinExistence type="predicted"/>
<organism evidence="5 6">
    <name type="scientific">Coniophora puteana (strain RWD-64-598)</name>
    <name type="common">Brown rot fungus</name>
    <dbReference type="NCBI Taxonomy" id="741705"/>
    <lineage>
        <taxon>Eukaryota</taxon>
        <taxon>Fungi</taxon>
        <taxon>Dikarya</taxon>
        <taxon>Basidiomycota</taxon>
        <taxon>Agaricomycotina</taxon>
        <taxon>Agaricomycetes</taxon>
        <taxon>Agaricomycetidae</taxon>
        <taxon>Boletales</taxon>
        <taxon>Coniophorineae</taxon>
        <taxon>Coniophoraceae</taxon>
        <taxon>Coniophora</taxon>
    </lineage>
</organism>
<evidence type="ECO:0000313" key="6">
    <source>
        <dbReference type="Proteomes" id="UP000053558"/>
    </source>
</evidence>
<dbReference type="InterPro" id="IPR016192">
    <property type="entry name" value="APOBEC/CMP_deaminase_Zn-bd"/>
</dbReference>
<dbReference type="SUPFAM" id="SSF53927">
    <property type="entry name" value="Cytidine deaminase-like"/>
    <property type="match status" value="1"/>
</dbReference>
<accession>A0A5M3MKR3</accession>
<sequence length="187" mass="20682">MSSPAEQEHLSWMREAMHMAEDALAASEVPVGCVFVRNGAIIARARNRTNELRNATRHAELEAIDGILADKTLTPEMTRYPLSDTVLYVTVEPCMMCASALRQLGIHSVYYGCENEKFGGNGSVLGVNESLEHPIHPPYKSVGGYLREEAIMILRRFYVTENTNAPVPKLKANRTLKTEILPKAAPA</sequence>
<keyword evidence="1" id="KW-0479">Metal-binding</keyword>
<evidence type="ECO:0000313" key="5">
    <source>
        <dbReference type="EMBL" id="EIW79414.1"/>
    </source>
</evidence>
<dbReference type="InterPro" id="IPR016193">
    <property type="entry name" value="Cytidine_deaminase-like"/>
</dbReference>
<dbReference type="GO" id="GO:0002100">
    <property type="term" value="P:tRNA wobble adenosine to inosine editing"/>
    <property type="evidence" value="ECO:0007669"/>
    <property type="project" value="InterPro"/>
</dbReference>
<dbReference type="PANTHER" id="PTHR11079:SF149">
    <property type="entry name" value="TRNA-SPECIFIC ADENOSINE DEAMINASE 2"/>
    <property type="match status" value="1"/>
</dbReference>
<dbReference type="OMA" id="PCQMCAG"/>
<evidence type="ECO:0000256" key="3">
    <source>
        <dbReference type="ARBA" id="ARBA00022833"/>
    </source>
</evidence>
<gene>
    <name evidence="5" type="ORF">CONPUDRAFT_156090</name>
</gene>